<dbReference type="Proteomes" id="UP000305887">
    <property type="component" value="Unassembled WGS sequence"/>
</dbReference>
<evidence type="ECO:0000313" key="7">
    <source>
        <dbReference type="Proteomes" id="UP000305887"/>
    </source>
</evidence>
<feature type="transmembrane region" description="Helical" evidence="5">
    <location>
        <begin position="183"/>
        <end position="205"/>
    </location>
</feature>
<keyword evidence="5" id="KW-0653">Protein transport</keyword>
<keyword evidence="5" id="KW-1003">Cell membrane</keyword>
<accession>A0A5C4N1L4</accession>
<evidence type="ECO:0000256" key="5">
    <source>
        <dbReference type="HAMAP-Rule" id="MF_00902"/>
    </source>
</evidence>
<keyword evidence="3 5" id="KW-1133">Transmembrane helix</keyword>
<dbReference type="OrthoDB" id="9777044at2"/>
<evidence type="ECO:0000256" key="1">
    <source>
        <dbReference type="ARBA" id="ARBA00004141"/>
    </source>
</evidence>
<keyword evidence="7" id="KW-1185">Reference proteome</keyword>
<protein>
    <recommendedName>
        <fullName evidence="5">Sec-independent protein translocase protein TatC</fullName>
    </recommendedName>
</protein>
<dbReference type="RefSeq" id="WP_139076060.1">
    <property type="nucleotide sequence ID" value="NZ_VDFU01000006.1"/>
</dbReference>
<comment type="subcellular location">
    <subcellularLocation>
        <location evidence="5">Cell membrane</location>
        <topology evidence="5">Multi-pass membrane protein</topology>
    </subcellularLocation>
    <subcellularLocation>
        <location evidence="1">Membrane</location>
        <topology evidence="1">Multi-pass membrane protein</topology>
    </subcellularLocation>
</comment>
<dbReference type="GO" id="GO:0033281">
    <property type="term" value="C:TAT protein transport complex"/>
    <property type="evidence" value="ECO:0007669"/>
    <property type="project" value="UniProtKB-UniRule"/>
</dbReference>
<evidence type="ECO:0000256" key="4">
    <source>
        <dbReference type="ARBA" id="ARBA00023136"/>
    </source>
</evidence>
<dbReference type="HAMAP" id="MF_00902">
    <property type="entry name" value="TatC"/>
    <property type="match status" value="1"/>
</dbReference>
<feature type="transmembrane region" description="Helical" evidence="5">
    <location>
        <begin position="33"/>
        <end position="51"/>
    </location>
</feature>
<dbReference type="InterPro" id="IPR002033">
    <property type="entry name" value="TatC"/>
</dbReference>
<dbReference type="GO" id="GO:0009977">
    <property type="term" value="F:proton motive force dependent protein transmembrane transporter activity"/>
    <property type="evidence" value="ECO:0007669"/>
    <property type="project" value="TreeGrafter"/>
</dbReference>
<evidence type="ECO:0000256" key="2">
    <source>
        <dbReference type="ARBA" id="ARBA00022692"/>
    </source>
</evidence>
<dbReference type="AlphaFoldDB" id="A0A5C4N1L4"/>
<dbReference type="GO" id="GO:0043953">
    <property type="term" value="P:protein transport by the Tat complex"/>
    <property type="evidence" value="ECO:0007669"/>
    <property type="project" value="UniProtKB-UniRule"/>
</dbReference>
<keyword evidence="2 5" id="KW-0812">Transmembrane</keyword>
<sequence length="297" mass="32421">MTTKPVYKTDTLEEVDASAAPLIEHLAELRTRIIWSLLAFVVAMLVCFPLWRPIYDFLSVPLCTALNAEGQACQLVFLSVQEGFFLALSISMVGGLVLAFPVISYQLWRFVAPGLYKNEKRAFLPFLLASPIMFILGGAFAYYVITPMAFSFFLSFQTGGILEGQAPTLEGAASMVFQGSAKAYLSLTMAFVVSFGLCFQLPVLLTLMGRVGIVSSAGLASVRKYALVGILILAAIATPGPDVTSQVILFAVVYPLYEISIWLVRRHERKVEAQMRADGLLGANESLYGDEDTETKA</sequence>
<feature type="transmembrane region" description="Helical" evidence="5">
    <location>
        <begin position="84"/>
        <end position="103"/>
    </location>
</feature>
<name>A0A5C4N1L4_9RHOB</name>
<gene>
    <name evidence="5 6" type="primary">tatC</name>
    <name evidence="6" type="ORF">FHG66_07110</name>
</gene>
<dbReference type="PANTHER" id="PTHR30371">
    <property type="entry name" value="SEC-INDEPENDENT PROTEIN TRANSLOCASE PROTEIN TATC"/>
    <property type="match status" value="1"/>
</dbReference>
<evidence type="ECO:0000256" key="3">
    <source>
        <dbReference type="ARBA" id="ARBA00022989"/>
    </source>
</evidence>
<feature type="transmembrane region" description="Helical" evidence="5">
    <location>
        <begin position="217"/>
        <end position="237"/>
    </location>
</feature>
<keyword evidence="4 5" id="KW-0472">Membrane</keyword>
<comment type="subunit">
    <text evidence="5">The Tat system comprises two distinct complexes: a TatABC complex, containing multiple copies of TatA, TatB and TatC subunits, and a separate TatA complex, containing only TatA subunits. Substrates initially bind to the TatABC complex, which probably triggers association of the separate TatA complex to form the active translocon.</text>
</comment>
<dbReference type="GO" id="GO:0065002">
    <property type="term" value="P:intracellular protein transmembrane transport"/>
    <property type="evidence" value="ECO:0007669"/>
    <property type="project" value="TreeGrafter"/>
</dbReference>
<dbReference type="PRINTS" id="PR01840">
    <property type="entry name" value="TATCFAMILY"/>
</dbReference>
<evidence type="ECO:0000313" key="6">
    <source>
        <dbReference type="EMBL" id="TNC50739.1"/>
    </source>
</evidence>
<keyword evidence="5" id="KW-0813">Transport</keyword>
<organism evidence="6 7">
    <name type="scientific">Rubellimicrobium rubrum</name>
    <dbReference type="NCBI Taxonomy" id="2585369"/>
    <lineage>
        <taxon>Bacteria</taxon>
        <taxon>Pseudomonadati</taxon>
        <taxon>Pseudomonadota</taxon>
        <taxon>Alphaproteobacteria</taxon>
        <taxon>Rhodobacterales</taxon>
        <taxon>Roseobacteraceae</taxon>
        <taxon>Rubellimicrobium</taxon>
    </lineage>
</organism>
<dbReference type="Pfam" id="PF00902">
    <property type="entry name" value="TatC"/>
    <property type="match status" value="1"/>
</dbReference>
<dbReference type="PANTHER" id="PTHR30371:SF0">
    <property type="entry name" value="SEC-INDEPENDENT PROTEIN TRANSLOCASE PROTEIN TATC, CHLOROPLASTIC-RELATED"/>
    <property type="match status" value="1"/>
</dbReference>
<feature type="transmembrane region" description="Helical" evidence="5">
    <location>
        <begin position="123"/>
        <end position="145"/>
    </location>
</feature>
<dbReference type="EMBL" id="VDFU01000006">
    <property type="protein sequence ID" value="TNC50739.1"/>
    <property type="molecule type" value="Genomic_DNA"/>
</dbReference>
<proteinExistence type="inferred from homology"/>
<comment type="similarity">
    <text evidence="5">Belongs to the TatC family.</text>
</comment>
<dbReference type="NCBIfam" id="TIGR00945">
    <property type="entry name" value="tatC"/>
    <property type="match status" value="1"/>
</dbReference>
<reference evidence="6 7" key="1">
    <citation type="submission" date="2019-06" db="EMBL/GenBank/DDBJ databases">
        <title>YIM 131921 draft genome.</title>
        <authorList>
            <person name="Jiang L."/>
        </authorList>
    </citation>
    <scope>NUCLEOTIDE SEQUENCE [LARGE SCALE GENOMIC DNA]</scope>
    <source>
        <strain evidence="6 7">YIM 131921</strain>
    </source>
</reference>
<comment type="function">
    <text evidence="5">Part of the twin-arginine translocation (Tat) system that transports large folded proteins containing a characteristic twin-arginine motif in their signal peptide across membranes. Together with TatB, TatC is part of a receptor directly interacting with Tat signal peptides.</text>
</comment>
<keyword evidence="5" id="KW-0811">Translocation</keyword>
<comment type="caution">
    <text evidence="6">The sequence shown here is derived from an EMBL/GenBank/DDBJ whole genome shotgun (WGS) entry which is preliminary data.</text>
</comment>
<feature type="transmembrane region" description="Helical" evidence="5">
    <location>
        <begin position="243"/>
        <end position="264"/>
    </location>
</feature>